<evidence type="ECO:0000256" key="1">
    <source>
        <dbReference type="ARBA" id="ARBA00004571"/>
    </source>
</evidence>
<evidence type="ECO:0000259" key="16">
    <source>
        <dbReference type="Pfam" id="PF02563"/>
    </source>
</evidence>
<evidence type="ECO:0000256" key="3">
    <source>
        <dbReference type="ARBA" id="ARBA00022448"/>
    </source>
</evidence>
<dbReference type="Gene3D" id="3.30.1950.10">
    <property type="entry name" value="wza like domain"/>
    <property type="match status" value="1"/>
</dbReference>
<feature type="domain" description="Polysaccharide export protein N-terminal" evidence="16">
    <location>
        <begin position="79"/>
        <end position="162"/>
    </location>
</feature>
<keyword evidence="14" id="KW-0449">Lipoprotein</keyword>
<keyword evidence="12" id="KW-0564">Palmitate</keyword>
<keyword evidence="5" id="KW-0762">Sugar transport</keyword>
<dbReference type="NCBIfam" id="NF011658">
    <property type="entry name" value="PRK15078.1"/>
    <property type="match status" value="1"/>
</dbReference>
<keyword evidence="11" id="KW-0472">Membrane</keyword>
<evidence type="ECO:0000256" key="12">
    <source>
        <dbReference type="ARBA" id="ARBA00023139"/>
    </source>
</evidence>
<dbReference type="Proteomes" id="UP001149821">
    <property type="component" value="Unassembled WGS sequence"/>
</dbReference>
<dbReference type="Pfam" id="PF02563">
    <property type="entry name" value="Poly_export"/>
    <property type="match status" value="1"/>
</dbReference>
<dbReference type="InterPro" id="IPR003715">
    <property type="entry name" value="Poly_export_N"/>
</dbReference>
<dbReference type="InterPro" id="IPR054765">
    <property type="entry name" value="SLBB_dom"/>
</dbReference>
<sequence length="391" mass="42569">MYLKKKIALSVLLVATLSGCAMPGSHLSLDGKQASTESNEHAIEQLVNVHALTPANISTFTPDAYTAQANPALDSIIARYEYRVGPGDILNVTIWDHPELTIPAGSYRSSSESGNWVHADGTIFYPYIGTVHVQGKTAMEIRDDISKRLARFIEQPQVDVNIAAFRSQKSYITGEVSKPGQQAITNIPLTLLDAINKAGGLSENADWRNVSLTRNGEAQAISLYALMQRGDLTQNRLLQAGDIVHVPSNDAQKVFVMGEVNDPQLLKMDRTGMSLTEALSSVGGINELEADATGVFVIRGVPARDRLAATETTSDANAEQAPQKIADIYQLDIKDASALVLGTEFALQPYDVVYVTAAPITRWNRVIRQLLPTITGFNELTEGVLRVRNWP</sequence>
<evidence type="ECO:0000256" key="15">
    <source>
        <dbReference type="SAM" id="SignalP"/>
    </source>
</evidence>
<name>A0ABT5QPP4_9GAMM</name>
<keyword evidence="10" id="KW-0626">Porin</keyword>
<dbReference type="Gene3D" id="1.20.5.70">
    <property type="match status" value="1"/>
</dbReference>
<comment type="similarity">
    <text evidence="2">Belongs to the BexD/CtrA/VexA family.</text>
</comment>
<dbReference type="InterPro" id="IPR049712">
    <property type="entry name" value="Poly_export"/>
</dbReference>
<evidence type="ECO:0000256" key="6">
    <source>
        <dbReference type="ARBA" id="ARBA00022692"/>
    </source>
</evidence>
<evidence type="ECO:0000313" key="19">
    <source>
        <dbReference type="EMBL" id="MDD1782460.1"/>
    </source>
</evidence>
<evidence type="ECO:0000256" key="5">
    <source>
        <dbReference type="ARBA" id="ARBA00022597"/>
    </source>
</evidence>
<feature type="chain" id="PRO_5045917994" evidence="15">
    <location>
        <begin position="22"/>
        <end position="391"/>
    </location>
</feature>
<feature type="domain" description="SLBB" evidence="18">
    <location>
        <begin position="252"/>
        <end position="355"/>
    </location>
</feature>
<evidence type="ECO:0000256" key="11">
    <source>
        <dbReference type="ARBA" id="ARBA00023136"/>
    </source>
</evidence>
<reference evidence="19" key="1">
    <citation type="submission" date="2021-12" db="EMBL/GenBank/DDBJ databases">
        <title>Enterovibrio ZSDZ35 sp. nov. and Enterovibrio ZSDZ42 sp. nov., isolated from coastal seawater in Qingdao.</title>
        <authorList>
            <person name="Zhang P."/>
        </authorList>
    </citation>
    <scope>NUCLEOTIDE SEQUENCE</scope>
    <source>
        <strain evidence="19">ZSDZ35</strain>
    </source>
</reference>
<keyword evidence="20" id="KW-1185">Reference proteome</keyword>
<evidence type="ECO:0000313" key="20">
    <source>
        <dbReference type="Proteomes" id="UP001149821"/>
    </source>
</evidence>
<evidence type="ECO:0000256" key="14">
    <source>
        <dbReference type="ARBA" id="ARBA00023288"/>
    </source>
</evidence>
<dbReference type="PROSITE" id="PS51257">
    <property type="entry name" value="PROKAR_LIPOPROTEIN"/>
    <property type="match status" value="1"/>
</dbReference>
<comment type="subcellular location">
    <subcellularLocation>
        <location evidence="1">Cell outer membrane</location>
        <topology evidence="1">Multi-pass membrane protein</topology>
    </subcellularLocation>
</comment>
<keyword evidence="4" id="KW-1134">Transmembrane beta strand</keyword>
<dbReference type="Gene3D" id="3.10.560.10">
    <property type="entry name" value="Outer membrane lipoprotein wza domain like"/>
    <property type="match status" value="2"/>
</dbReference>
<accession>A0ABT5QPP4</accession>
<proteinExistence type="inferred from homology"/>
<feature type="domain" description="SLBB" evidence="18">
    <location>
        <begin position="168"/>
        <end position="246"/>
    </location>
</feature>
<evidence type="ECO:0000256" key="13">
    <source>
        <dbReference type="ARBA" id="ARBA00023237"/>
    </source>
</evidence>
<evidence type="ECO:0000256" key="9">
    <source>
        <dbReference type="ARBA" id="ARBA00023065"/>
    </source>
</evidence>
<feature type="domain" description="Outer-membrane lipoprotein Wza C-terminal" evidence="17">
    <location>
        <begin position="358"/>
        <end position="387"/>
    </location>
</feature>
<organism evidence="19 20">
    <name type="scientific">Enterovibrio qingdaonensis</name>
    <dbReference type="NCBI Taxonomy" id="2899818"/>
    <lineage>
        <taxon>Bacteria</taxon>
        <taxon>Pseudomonadati</taxon>
        <taxon>Pseudomonadota</taxon>
        <taxon>Gammaproteobacteria</taxon>
        <taxon>Vibrionales</taxon>
        <taxon>Vibrionaceae</taxon>
        <taxon>Enterovibrio</taxon>
    </lineage>
</organism>
<evidence type="ECO:0000256" key="10">
    <source>
        <dbReference type="ARBA" id="ARBA00023114"/>
    </source>
</evidence>
<evidence type="ECO:0000256" key="8">
    <source>
        <dbReference type="ARBA" id="ARBA00023047"/>
    </source>
</evidence>
<keyword evidence="3" id="KW-0813">Transport</keyword>
<keyword evidence="13" id="KW-0998">Cell outer membrane</keyword>
<dbReference type="RefSeq" id="WP_274143096.1">
    <property type="nucleotide sequence ID" value="NZ_JAJUBB010000010.1"/>
</dbReference>
<dbReference type="Pfam" id="PF18412">
    <property type="entry name" value="Wza_C"/>
    <property type="match status" value="1"/>
</dbReference>
<keyword evidence="8" id="KW-0625">Polysaccharide transport</keyword>
<dbReference type="Pfam" id="PF22461">
    <property type="entry name" value="SLBB_2"/>
    <property type="match status" value="2"/>
</dbReference>
<keyword evidence="7 15" id="KW-0732">Signal</keyword>
<keyword evidence="6" id="KW-0812">Transmembrane</keyword>
<comment type="caution">
    <text evidence="19">The sequence shown here is derived from an EMBL/GenBank/DDBJ whole genome shotgun (WGS) entry which is preliminary data.</text>
</comment>
<evidence type="ECO:0000259" key="18">
    <source>
        <dbReference type="Pfam" id="PF22461"/>
    </source>
</evidence>
<gene>
    <name evidence="19" type="ORF">LRP49_14910</name>
</gene>
<evidence type="ECO:0000256" key="7">
    <source>
        <dbReference type="ARBA" id="ARBA00022729"/>
    </source>
</evidence>
<protein>
    <submittedName>
        <fullName evidence="19">Polysaccharide export protein</fullName>
    </submittedName>
</protein>
<evidence type="ECO:0000256" key="2">
    <source>
        <dbReference type="ARBA" id="ARBA00009450"/>
    </source>
</evidence>
<dbReference type="InterPro" id="IPR040716">
    <property type="entry name" value="Wza_C"/>
</dbReference>
<keyword evidence="9" id="KW-0406">Ion transport</keyword>
<dbReference type="EMBL" id="JAJUBB010000010">
    <property type="protein sequence ID" value="MDD1782460.1"/>
    <property type="molecule type" value="Genomic_DNA"/>
</dbReference>
<dbReference type="PANTHER" id="PTHR33619:SF3">
    <property type="entry name" value="POLYSACCHARIDE EXPORT PROTEIN GFCE-RELATED"/>
    <property type="match status" value="1"/>
</dbReference>
<evidence type="ECO:0000259" key="17">
    <source>
        <dbReference type="Pfam" id="PF18412"/>
    </source>
</evidence>
<feature type="signal peptide" evidence="15">
    <location>
        <begin position="1"/>
        <end position="21"/>
    </location>
</feature>
<dbReference type="PANTHER" id="PTHR33619">
    <property type="entry name" value="POLYSACCHARIDE EXPORT PROTEIN GFCE-RELATED"/>
    <property type="match status" value="1"/>
</dbReference>
<evidence type="ECO:0000256" key="4">
    <source>
        <dbReference type="ARBA" id="ARBA00022452"/>
    </source>
</evidence>